<evidence type="ECO:0000313" key="1">
    <source>
        <dbReference type="EMBL" id="AKD03709.1"/>
    </source>
</evidence>
<reference evidence="1 2" key="1">
    <citation type="journal article" date="2015" name="Sci. Rep.">
        <title>Unraveling adaptation of Pontibacter korlensis to radiation and infertility in desert through complete genome and comparative transcriptomic analysis.</title>
        <authorList>
            <person name="Dai J."/>
            <person name="Dai W."/>
            <person name="Qiu C."/>
            <person name="Yang Z."/>
            <person name="Zhang Y."/>
            <person name="Zhou M."/>
            <person name="Zhang L."/>
            <person name="Fang C."/>
            <person name="Gao Q."/>
            <person name="Yang Q."/>
            <person name="Li X."/>
            <person name="Wang Z."/>
            <person name="Wang Z."/>
            <person name="Jia Z."/>
            <person name="Chen X."/>
        </authorList>
    </citation>
    <scope>NUCLEOTIDE SEQUENCE [LARGE SCALE GENOMIC DNA]</scope>
    <source>
        <strain evidence="1 2">X14-1T</strain>
    </source>
</reference>
<dbReference type="PATRIC" id="fig|400092.3.peg.2609"/>
<sequence>MEENNTTFSDYATCLTQFLGRKPSTTELICFEGNQNLLLINRRAPENNAYCISFVNDTAVQLMTDSMLLGGSMQLHSQEGAHRFYSVMFEAQGTAEEHYLMLDASTESVVVCGVRTMLVQSVRLITIEELVRLYDPVMYNLT</sequence>
<dbReference type="Proteomes" id="UP000033109">
    <property type="component" value="Chromosome"/>
</dbReference>
<gene>
    <name evidence="1" type="ORF">PKOR_11955</name>
</gene>
<protein>
    <submittedName>
        <fullName evidence="1">Uncharacterized protein</fullName>
    </submittedName>
</protein>
<organism evidence="1 2">
    <name type="scientific">Pontibacter korlensis</name>
    <dbReference type="NCBI Taxonomy" id="400092"/>
    <lineage>
        <taxon>Bacteria</taxon>
        <taxon>Pseudomonadati</taxon>
        <taxon>Bacteroidota</taxon>
        <taxon>Cytophagia</taxon>
        <taxon>Cytophagales</taxon>
        <taxon>Hymenobacteraceae</taxon>
        <taxon>Pontibacter</taxon>
    </lineage>
</organism>
<evidence type="ECO:0000313" key="2">
    <source>
        <dbReference type="Proteomes" id="UP000033109"/>
    </source>
</evidence>
<accession>A0A0E3ZED3</accession>
<dbReference type="OrthoDB" id="854799at2"/>
<keyword evidence="2" id="KW-1185">Reference proteome</keyword>
<dbReference type="RefSeq" id="WP_046310992.1">
    <property type="nucleotide sequence ID" value="NZ_CBCSCY010000002.1"/>
</dbReference>
<dbReference type="AlphaFoldDB" id="A0A0E3ZED3"/>
<dbReference type="EMBL" id="CP009621">
    <property type="protein sequence ID" value="AKD03709.1"/>
    <property type="molecule type" value="Genomic_DNA"/>
</dbReference>
<name>A0A0E3ZED3_9BACT</name>
<dbReference type="KEGG" id="pko:PKOR_11955"/>
<dbReference type="HOGENOM" id="CLU_1814056_0_0_10"/>
<proteinExistence type="predicted"/>